<dbReference type="GO" id="GO:0008528">
    <property type="term" value="F:G protein-coupled peptide receptor activity"/>
    <property type="evidence" value="ECO:0007669"/>
    <property type="project" value="TreeGrafter"/>
</dbReference>
<dbReference type="EMBL" id="CADEPM010000002">
    <property type="protein sequence ID" value="CAB3399935.1"/>
    <property type="molecule type" value="Genomic_DNA"/>
</dbReference>
<evidence type="ECO:0000256" key="8">
    <source>
        <dbReference type="ARBA" id="ARBA00023224"/>
    </source>
</evidence>
<dbReference type="SUPFAM" id="SSF81321">
    <property type="entry name" value="Family A G protein-coupled receptor-like"/>
    <property type="match status" value="1"/>
</dbReference>
<evidence type="ECO:0000256" key="3">
    <source>
        <dbReference type="ARBA" id="ARBA00022692"/>
    </source>
</evidence>
<sequence length="398" mass="46298">MNSIPTTYEILKIVNEFNYSTELPSRLIVESTEIALMLPIMALALSFNAIVFIDTFQQNFFPPDPRTVGFVRVDNKRYSQLKMCLCIAHFFILFTHGMPKLFWLYNFEWTIGGDIGCRIYQFLISFSFISCSNTVVVIAIDRLRCSYQMTTRGVVENGYVWKMVAIAWTLSILCSSPQLYLWRTIQPTGTWSQCVSIFKTNSSKQSARESLVYEIFNQCCIFWIPLIIMVFCYGYVIMRLVNLDKKTRENLRILRENEMRSDGKVVQPRSKKTTMYHKLSATWVSFCSLATPNARQLRDRAEYQNTVSLIARQKIGSAILRQACWIVSFHVILWAPYHVLASMRFWDLPLYNKVMENGGNILEDLMVLNCLVNPLIYGRNKIFNELRRLSGKVQPQRL</sequence>
<dbReference type="GO" id="GO:0007218">
    <property type="term" value="P:neuropeptide signaling pathway"/>
    <property type="evidence" value="ECO:0007669"/>
    <property type="project" value="TreeGrafter"/>
</dbReference>
<evidence type="ECO:0000256" key="6">
    <source>
        <dbReference type="ARBA" id="ARBA00023136"/>
    </source>
</evidence>
<keyword evidence="8" id="KW-0807">Transducer</keyword>
<accession>A0A8S1EFI4</accession>
<feature type="transmembrane region" description="Helical" evidence="9">
    <location>
        <begin position="34"/>
        <end position="53"/>
    </location>
</feature>
<feature type="transmembrane region" description="Helical" evidence="9">
    <location>
        <begin position="361"/>
        <end position="378"/>
    </location>
</feature>
<gene>
    <name evidence="11" type="ORF">CBOVIS_LOCUS2977</name>
</gene>
<comment type="caution">
    <text evidence="11">The sequence shown here is derived from an EMBL/GenBank/DDBJ whole genome shotgun (WGS) entry which is preliminary data.</text>
</comment>
<evidence type="ECO:0000313" key="11">
    <source>
        <dbReference type="EMBL" id="CAB3399935.1"/>
    </source>
</evidence>
<dbReference type="Gene3D" id="1.20.1070.10">
    <property type="entry name" value="Rhodopsin 7-helix transmembrane proteins"/>
    <property type="match status" value="1"/>
</dbReference>
<dbReference type="AlphaFoldDB" id="A0A8S1EFI4"/>
<evidence type="ECO:0000259" key="10">
    <source>
        <dbReference type="PROSITE" id="PS50262"/>
    </source>
</evidence>
<feature type="domain" description="G-protein coupled receptors family 1 profile" evidence="10">
    <location>
        <begin position="47"/>
        <end position="377"/>
    </location>
</feature>
<keyword evidence="7" id="KW-0675">Receptor</keyword>
<dbReference type="GO" id="GO:0005886">
    <property type="term" value="C:plasma membrane"/>
    <property type="evidence" value="ECO:0007669"/>
    <property type="project" value="UniProtKB-SubCell"/>
</dbReference>
<keyword evidence="12" id="KW-1185">Reference proteome</keyword>
<reference evidence="11 12" key="1">
    <citation type="submission" date="2020-04" db="EMBL/GenBank/DDBJ databases">
        <authorList>
            <person name="Laetsch R D."/>
            <person name="Stevens L."/>
            <person name="Kumar S."/>
            <person name="Blaxter L. M."/>
        </authorList>
    </citation>
    <scope>NUCLEOTIDE SEQUENCE [LARGE SCALE GENOMIC DNA]</scope>
</reference>
<comment type="subcellular location">
    <subcellularLocation>
        <location evidence="1">Cell membrane</location>
        <topology evidence="1">Multi-pass membrane protein</topology>
    </subcellularLocation>
</comment>
<evidence type="ECO:0000256" key="1">
    <source>
        <dbReference type="ARBA" id="ARBA00004651"/>
    </source>
</evidence>
<organism evidence="11 12">
    <name type="scientific">Caenorhabditis bovis</name>
    <dbReference type="NCBI Taxonomy" id="2654633"/>
    <lineage>
        <taxon>Eukaryota</taxon>
        <taxon>Metazoa</taxon>
        <taxon>Ecdysozoa</taxon>
        <taxon>Nematoda</taxon>
        <taxon>Chromadorea</taxon>
        <taxon>Rhabditida</taxon>
        <taxon>Rhabditina</taxon>
        <taxon>Rhabditomorpha</taxon>
        <taxon>Rhabditoidea</taxon>
        <taxon>Rhabditidae</taxon>
        <taxon>Peloderinae</taxon>
        <taxon>Caenorhabditis</taxon>
    </lineage>
</organism>
<keyword evidence="2" id="KW-1003">Cell membrane</keyword>
<evidence type="ECO:0000256" key="7">
    <source>
        <dbReference type="ARBA" id="ARBA00023170"/>
    </source>
</evidence>
<proteinExistence type="predicted"/>
<feature type="transmembrane region" description="Helical" evidence="9">
    <location>
        <begin position="215"/>
        <end position="238"/>
    </location>
</feature>
<evidence type="ECO:0000313" key="12">
    <source>
        <dbReference type="Proteomes" id="UP000494206"/>
    </source>
</evidence>
<name>A0A8S1EFI4_9PELO</name>
<feature type="transmembrane region" description="Helical" evidence="9">
    <location>
        <begin position="81"/>
        <end position="99"/>
    </location>
</feature>
<evidence type="ECO:0000256" key="5">
    <source>
        <dbReference type="ARBA" id="ARBA00023040"/>
    </source>
</evidence>
<feature type="transmembrane region" description="Helical" evidence="9">
    <location>
        <begin position="323"/>
        <end position="341"/>
    </location>
</feature>
<feature type="transmembrane region" description="Helical" evidence="9">
    <location>
        <begin position="119"/>
        <end position="140"/>
    </location>
</feature>
<evidence type="ECO:0000256" key="2">
    <source>
        <dbReference type="ARBA" id="ARBA00022475"/>
    </source>
</evidence>
<dbReference type="PANTHER" id="PTHR24230:SF154">
    <property type="entry name" value="G-PROTEIN COUPLED RECEPTORS FAMILY 1 PROFILE DOMAIN-CONTAINING PROTEIN"/>
    <property type="match status" value="1"/>
</dbReference>
<keyword evidence="3 9" id="KW-0812">Transmembrane</keyword>
<dbReference type="PROSITE" id="PS50262">
    <property type="entry name" value="G_PROTEIN_RECEP_F1_2"/>
    <property type="match status" value="1"/>
</dbReference>
<evidence type="ECO:0000256" key="4">
    <source>
        <dbReference type="ARBA" id="ARBA00022989"/>
    </source>
</evidence>
<dbReference type="Pfam" id="PF00001">
    <property type="entry name" value="7tm_1"/>
    <property type="match status" value="1"/>
</dbReference>
<dbReference type="InterPro" id="IPR000276">
    <property type="entry name" value="GPCR_Rhodpsn"/>
</dbReference>
<dbReference type="PRINTS" id="PR00237">
    <property type="entry name" value="GPCRRHODOPSN"/>
</dbReference>
<dbReference type="InterPro" id="IPR017452">
    <property type="entry name" value="GPCR_Rhodpsn_7TM"/>
</dbReference>
<dbReference type="Proteomes" id="UP000494206">
    <property type="component" value="Unassembled WGS sequence"/>
</dbReference>
<evidence type="ECO:0000256" key="9">
    <source>
        <dbReference type="SAM" id="Phobius"/>
    </source>
</evidence>
<dbReference type="PANTHER" id="PTHR24230">
    <property type="entry name" value="G-PROTEIN COUPLED RECEPTOR"/>
    <property type="match status" value="1"/>
</dbReference>
<protein>
    <recommendedName>
        <fullName evidence="10">G-protein coupled receptors family 1 profile domain-containing protein</fullName>
    </recommendedName>
</protein>
<keyword evidence="5" id="KW-0297">G-protein coupled receptor</keyword>
<keyword evidence="4 9" id="KW-1133">Transmembrane helix</keyword>
<feature type="transmembrane region" description="Helical" evidence="9">
    <location>
        <begin position="160"/>
        <end position="182"/>
    </location>
</feature>
<keyword evidence="6 9" id="KW-0472">Membrane</keyword>
<dbReference type="OrthoDB" id="6435638at2759"/>